<keyword evidence="3" id="KW-0808">Transferase</keyword>
<dbReference type="InterPro" id="IPR001126">
    <property type="entry name" value="UmuC"/>
</dbReference>
<dbReference type="AlphaFoldDB" id="A0A7W7YK59"/>
<comment type="caution">
    <text evidence="3">The sequence shown here is derived from an EMBL/GenBank/DDBJ whole genome shotgun (WGS) entry which is preliminary data.</text>
</comment>
<name>A0A7W7YK59_9BACT</name>
<dbReference type="GO" id="GO:0006281">
    <property type="term" value="P:DNA repair"/>
    <property type="evidence" value="ECO:0007669"/>
    <property type="project" value="InterPro"/>
</dbReference>
<dbReference type="Gene3D" id="3.40.1170.60">
    <property type="match status" value="1"/>
</dbReference>
<feature type="domain" description="UmuC" evidence="2">
    <location>
        <begin position="2"/>
        <end position="38"/>
    </location>
</feature>
<dbReference type="EMBL" id="JACHIF010000003">
    <property type="protein sequence ID" value="MBB5037567.1"/>
    <property type="molecule type" value="Genomic_DNA"/>
</dbReference>
<organism evidence="3 4">
    <name type="scientific">Prosthecobacter dejongeii</name>
    <dbReference type="NCBI Taxonomy" id="48465"/>
    <lineage>
        <taxon>Bacteria</taxon>
        <taxon>Pseudomonadati</taxon>
        <taxon>Verrucomicrobiota</taxon>
        <taxon>Verrucomicrobiia</taxon>
        <taxon>Verrucomicrobiales</taxon>
        <taxon>Verrucomicrobiaceae</taxon>
        <taxon>Prosthecobacter</taxon>
    </lineage>
</organism>
<evidence type="ECO:0000313" key="3">
    <source>
        <dbReference type="EMBL" id="MBB5037567.1"/>
    </source>
</evidence>
<gene>
    <name evidence="3" type="ORF">HNQ64_001816</name>
</gene>
<evidence type="ECO:0000259" key="2">
    <source>
        <dbReference type="PROSITE" id="PS50173"/>
    </source>
</evidence>
<accession>A0A7W7YK59</accession>
<dbReference type="Pfam" id="PF00817">
    <property type="entry name" value="IMS"/>
    <property type="match status" value="1"/>
</dbReference>
<proteinExistence type="inferred from homology"/>
<reference evidence="3 4" key="1">
    <citation type="submission" date="2020-08" db="EMBL/GenBank/DDBJ databases">
        <title>Genomic Encyclopedia of Type Strains, Phase IV (KMG-IV): sequencing the most valuable type-strain genomes for metagenomic binning, comparative biology and taxonomic classification.</title>
        <authorList>
            <person name="Goeker M."/>
        </authorList>
    </citation>
    <scope>NUCLEOTIDE SEQUENCE [LARGE SCALE GENOMIC DNA]</scope>
    <source>
        <strain evidence="3 4">DSM 12251</strain>
    </source>
</reference>
<dbReference type="PROSITE" id="PS50173">
    <property type="entry name" value="UMUC"/>
    <property type="match status" value="1"/>
</dbReference>
<comment type="similarity">
    <text evidence="1">Belongs to the DNA polymerase type-Y family.</text>
</comment>
<dbReference type="SUPFAM" id="SSF56672">
    <property type="entry name" value="DNA/RNA polymerases"/>
    <property type="match status" value="1"/>
</dbReference>
<evidence type="ECO:0000313" key="4">
    <source>
        <dbReference type="Proteomes" id="UP000534294"/>
    </source>
</evidence>
<keyword evidence="4" id="KW-1185">Reference proteome</keyword>
<dbReference type="Proteomes" id="UP000534294">
    <property type="component" value="Unassembled WGS sequence"/>
</dbReference>
<dbReference type="RefSeq" id="WP_184207589.1">
    <property type="nucleotide sequence ID" value="NZ_JACHIF010000003.1"/>
</dbReference>
<sequence length="38" mass="4018">MILHFDADAFFASVEQAANSKLQGRLVAVGGEKRGVIA</sequence>
<dbReference type="GO" id="GO:0016740">
    <property type="term" value="F:transferase activity"/>
    <property type="evidence" value="ECO:0007669"/>
    <property type="project" value="UniProtKB-KW"/>
</dbReference>
<dbReference type="InterPro" id="IPR043128">
    <property type="entry name" value="Rev_trsase/Diguanyl_cyclase"/>
</dbReference>
<protein>
    <submittedName>
        <fullName evidence="3">Nucleotidyltransferase/DNA polymerase involved in DNA repair</fullName>
    </submittedName>
</protein>
<evidence type="ECO:0000256" key="1">
    <source>
        <dbReference type="ARBA" id="ARBA00010945"/>
    </source>
</evidence>
<dbReference type="Gene3D" id="3.30.70.270">
    <property type="match status" value="1"/>
</dbReference>
<dbReference type="InterPro" id="IPR043502">
    <property type="entry name" value="DNA/RNA_pol_sf"/>
</dbReference>